<keyword evidence="2" id="KW-0813">Transport</keyword>
<comment type="similarity">
    <text evidence="8">Belongs to the TRAP transporter small permease family.</text>
</comment>
<organism evidence="10 11">
    <name type="scientific">Shouchella clausii</name>
    <name type="common">Alkalihalobacillus clausii</name>
    <dbReference type="NCBI Taxonomy" id="79880"/>
    <lineage>
        <taxon>Bacteria</taxon>
        <taxon>Bacillati</taxon>
        <taxon>Bacillota</taxon>
        <taxon>Bacilli</taxon>
        <taxon>Bacillales</taxon>
        <taxon>Bacillaceae</taxon>
        <taxon>Shouchella</taxon>
    </lineage>
</organism>
<evidence type="ECO:0000256" key="4">
    <source>
        <dbReference type="ARBA" id="ARBA00022519"/>
    </source>
</evidence>
<evidence type="ECO:0000256" key="6">
    <source>
        <dbReference type="ARBA" id="ARBA00022989"/>
    </source>
</evidence>
<evidence type="ECO:0000313" key="10">
    <source>
        <dbReference type="EMBL" id="PAE87517.1"/>
    </source>
</evidence>
<evidence type="ECO:0000256" key="7">
    <source>
        <dbReference type="ARBA" id="ARBA00023136"/>
    </source>
</evidence>
<gene>
    <name evidence="10" type="ORF">CHH72_17515</name>
</gene>
<name>A0A268NVH0_SHOCL</name>
<comment type="caution">
    <text evidence="10">The sequence shown here is derived from an EMBL/GenBank/DDBJ whole genome shotgun (WGS) entry which is preliminary data.</text>
</comment>
<dbReference type="GO" id="GO:0022857">
    <property type="term" value="F:transmembrane transporter activity"/>
    <property type="evidence" value="ECO:0007669"/>
    <property type="project" value="TreeGrafter"/>
</dbReference>
<keyword evidence="6" id="KW-1133">Transmembrane helix</keyword>
<dbReference type="PANTHER" id="PTHR35011:SF2">
    <property type="entry name" value="2,3-DIKETO-L-GULONATE TRAP TRANSPORTER SMALL PERMEASE PROTEIN YIAM"/>
    <property type="match status" value="1"/>
</dbReference>
<evidence type="ECO:0000259" key="9">
    <source>
        <dbReference type="Pfam" id="PF04290"/>
    </source>
</evidence>
<keyword evidence="4" id="KW-0997">Cell inner membrane</keyword>
<protein>
    <submittedName>
        <fullName evidence="10">TRAP transporter small permease</fullName>
    </submittedName>
</protein>
<accession>A0A268NVH0</accession>
<dbReference type="GO" id="GO:0005886">
    <property type="term" value="C:plasma membrane"/>
    <property type="evidence" value="ECO:0007669"/>
    <property type="project" value="UniProtKB-SubCell"/>
</dbReference>
<keyword evidence="3" id="KW-1003">Cell membrane</keyword>
<dbReference type="InterPro" id="IPR007387">
    <property type="entry name" value="TRAP_DctQ"/>
</dbReference>
<evidence type="ECO:0000256" key="5">
    <source>
        <dbReference type="ARBA" id="ARBA00022692"/>
    </source>
</evidence>
<evidence type="ECO:0000256" key="1">
    <source>
        <dbReference type="ARBA" id="ARBA00004429"/>
    </source>
</evidence>
<keyword evidence="5" id="KW-0812">Transmembrane</keyword>
<evidence type="ECO:0000256" key="8">
    <source>
        <dbReference type="ARBA" id="ARBA00038436"/>
    </source>
</evidence>
<evidence type="ECO:0000313" key="11">
    <source>
        <dbReference type="Proteomes" id="UP000216207"/>
    </source>
</evidence>
<comment type="subcellular location">
    <subcellularLocation>
        <location evidence="1">Cell inner membrane</location>
        <topology evidence="1">Multi-pass membrane protein</topology>
    </subcellularLocation>
</comment>
<evidence type="ECO:0000256" key="3">
    <source>
        <dbReference type="ARBA" id="ARBA00022475"/>
    </source>
</evidence>
<evidence type="ECO:0000256" key="2">
    <source>
        <dbReference type="ARBA" id="ARBA00022448"/>
    </source>
</evidence>
<feature type="domain" description="Tripartite ATP-independent periplasmic transporters DctQ component" evidence="9">
    <location>
        <begin position="20"/>
        <end position="148"/>
    </location>
</feature>
<dbReference type="PANTHER" id="PTHR35011">
    <property type="entry name" value="2,3-DIKETO-L-GULONATE TRAP TRANSPORTER SMALL PERMEASE PROTEIN YIAM"/>
    <property type="match status" value="1"/>
</dbReference>
<dbReference type="EMBL" id="NPCC01000033">
    <property type="protein sequence ID" value="PAE87517.1"/>
    <property type="molecule type" value="Genomic_DNA"/>
</dbReference>
<sequence>MKRFFHHLDDYLGVLALSGIIVLISANVFFRFVLNSPITWTEEVSLALFIWLTFIGISSGIKHNSHVGIDYFVRKMPEKIRHYVQVARLVVILAATILVFVYWGAAFAFHGVAKVTPVLGISYTFINLAVPIGSLLAVFHLLNVFIKRDRAYIHQERGLE</sequence>
<dbReference type="AlphaFoldDB" id="A0A268NVH0"/>
<dbReference type="Pfam" id="PF04290">
    <property type="entry name" value="DctQ"/>
    <property type="match status" value="1"/>
</dbReference>
<proteinExistence type="inferred from homology"/>
<keyword evidence="7" id="KW-0472">Membrane</keyword>
<dbReference type="GO" id="GO:0015740">
    <property type="term" value="P:C4-dicarboxylate transport"/>
    <property type="evidence" value="ECO:0007669"/>
    <property type="project" value="TreeGrafter"/>
</dbReference>
<reference evidence="10 11" key="1">
    <citation type="submission" date="2017-07" db="EMBL/GenBank/DDBJ databases">
        <title>Isolation and whole genome analysis of endospore-forming bacteria from heroin.</title>
        <authorList>
            <person name="Kalinowski J."/>
            <person name="Ahrens B."/>
            <person name="Al-Dilaimi A."/>
            <person name="Winkler A."/>
            <person name="Wibberg D."/>
            <person name="Schleenbecker U."/>
            <person name="Ruckert C."/>
            <person name="Wolfel R."/>
            <person name="Grass G."/>
        </authorList>
    </citation>
    <scope>NUCLEOTIDE SEQUENCE [LARGE SCALE GENOMIC DNA]</scope>
    <source>
        <strain evidence="10 11">7539</strain>
    </source>
</reference>
<dbReference type="InterPro" id="IPR055348">
    <property type="entry name" value="DctQ"/>
</dbReference>
<dbReference type="RefSeq" id="WP_035205386.1">
    <property type="nucleotide sequence ID" value="NZ_BOQQ01000006.1"/>
</dbReference>
<dbReference type="Proteomes" id="UP000216207">
    <property type="component" value="Unassembled WGS sequence"/>
</dbReference>